<evidence type="ECO:0000256" key="7">
    <source>
        <dbReference type="SAM" id="MobiDB-lite"/>
    </source>
</evidence>
<dbReference type="PROSITE" id="PS50072">
    <property type="entry name" value="CSA_PPIASE_2"/>
    <property type="match status" value="1"/>
</dbReference>
<evidence type="ECO:0000313" key="9">
    <source>
        <dbReference type="EMBL" id="CAE6451308.1"/>
    </source>
</evidence>
<feature type="region of interest" description="Disordered" evidence="7">
    <location>
        <begin position="915"/>
        <end position="1058"/>
    </location>
</feature>
<feature type="compositionally biased region" description="Polar residues" evidence="7">
    <location>
        <begin position="988"/>
        <end position="1012"/>
    </location>
</feature>
<feature type="compositionally biased region" description="Pro residues" evidence="7">
    <location>
        <begin position="156"/>
        <end position="177"/>
    </location>
</feature>
<feature type="compositionally biased region" description="Polar residues" evidence="7">
    <location>
        <begin position="924"/>
        <end position="940"/>
    </location>
</feature>
<feature type="region of interest" description="Disordered" evidence="7">
    <location>
        <begin position="1284"/>
        <end position="1353"/>
    </location>
</feature>
<reference evidence="9" key="1">
    <citation type="submission" date="2021-01" db="EMBL/GenBank/DDBJ databases">
        <authorList>
            <person name="Kaushik A."/>
        </authorList>
    </citation>
    <scope>NUCLEOTIDE SEQUENCE</scope>
    <source>
        <strain evidence="9">AG6-10EEA</strain>
    </source>
</reference>
<keyword evidence="5" id="KW-0413">Isomerase</keyword>
<feature type="compositionally biased region" description="Basic and acidic residues" evidence="7">
    <location>
        <begin position="219"/>
        <end position="232"/>
    </location>
</feature>
<dbReference type="Proteomes" id="UP000663853">
    <property type="component" value="Unassembled WGS sequence"/>
</dbReference>
<feature type="compositionally biased region" description="Low complexity" evidence="7">
    <location>
        <begin position="304"/>
        <end position="315"/>
    </location>
</feature>
<accession>A0A8H3B9A7</accession>
<evidence type="ECO:0000256" key="6">
    <source>
        <dbReference type="ARBA" id="ARBA00038147"/>
    </source>
</evidence>
<dbReference type="SUPFAM" id="SSF88697">
    <property type="entry name" value="PUA domain-like"/>
    <property type="match status" value="1"/>
</dbReference>
<dbReference type="InterPro" id="IPR015947">
    <property type="entry name" value="PUA-like_sf"/>
</dbReference>
<gene>
    <name evidence="9" type="ORF">RDB_LOCUS50004</name>
</gene>
<evidence type="ECO:0000313" key="10">
    <source>
        <dbReference type="Proteomes" id="UP000663853"/>
    </source>
</evidence>
<dbReference type="PANTHER" id="PTHR45625:SF4">
    <property type="entry name" value="PEPTIDYLPROLYL ISOMERASE DOMAIN AND WD REPEAT-CONTAINING PROTEIN 1"/>
    <property type="match status" value="1"/>
</dbReference>
<evidence type="ECO:0000256" key="1">
    <source>
        <dbReference type="ARBA" id="ARBA00000971"/>
    </source>
</evidence>
<dbReference type="InterPro" id="IPR002740">
    <property type="entry name" value="EVE_domain"/>
</dbReference>
<feature type="compositionally biased region" description="Basic and acidic residues" evidence="7">
    <location>
        <begin position="837"/>
        <end position="868"/>
    </location>
</feature>
<dbReference type="GO" id="GO:0071013">
    <property type="term" value="C:catalytic step 2 spliceosome"/>
    <property type="evidence" value="ECO:0007669"/>
    <property type="project" value="TreeGrafter"/>
</dbReference>
<comment type="caution">
    <text evidence="9">The sequence shown here is derived from an EMBL/GenBank/DDBJ whole genome shotgun (WGS) entry which is preliminary data.</text>
</comment>
<feature type="region of interest" description="Disordered" evidence="7">
    <location>
        <begin position="1173"/>
        <end position="1192"/>
    </location>
</feature>
<proteinExistence type="inferred from homology"/>
<dbReference type="Gene3D" id="2.40.100.10">
    <property type="entry name" value="Cyclophilin-like"/>
    <property type="match status" value="1"/>
</dbReference>
<evidence type="ECO:0000256" key="2">
    <source>
        <dbReference type="ARBA" id="ARBA00002388"/>
    </source>
</evidence>
<feature type="region of interest" description="Disordered" evidence="7">
    <location>
        <begin position="565"/>
        <end position="590"/>
    </location>
</feature>
<feature type="compositionally biased region" description="Low complexity" evidence="7">
    <location>
        <begin position="755"/>
        <end position="766"/>
    </location>
</feature>
<dbReference type="EC" id="5.2.1.8" evidence="3"/>
<comment type="catalytic activity">
    <reaction evidence="1">
        <text>[protein]-peptidylproline (omega=180) = [protein]-peptidylproline (omega=0)</text>
        <dbReference type="Rhea" id="RHEA:16237"/>
        <dbReference type="Rhea" id="RHEA-COMP:10747"/>
        <dbReference type="Rhea" id="RHEA-COMP:10748"/>
        <dbReference type="ChEBI" id="CHEBI:83833"/>
        <dbReference type="ChEBI" id="CHEBI:83834"/>
        <dbReference type="EC" id="5.2.1.8"/>
    </reaction>
</comment>
<organism evidence="9 10">
    <name type="scientific">Rhizoctonia solani</name>
    <dbReference type="NCBI Taxonomy" id="456999"/>
    <lineage>
        <taxon>Eukaryota</taxon>
        <taxon>Fungi</taxon>
        <taxon>Dikarya</taxon>
        <taxon>Basidiomycota</taxon>
        <taxon>Agaricomycotina</taxon>
        <taxon>Agaricomycetes</taxon>
        <taxon>Cantharellales</taxon>
        <taxon>Ceratobasidiaceae</taxon>
        <taxon>Rhizoctonia</taxon>
    </lineage>
</organism>
<dbReference type="EMBL" id="CAJMXA010001101">
    <property type="protein sequence ID" value="CAE6451308.1"/>
    <property type="molecule type" value="Genomic_DNA"/>
</dbReference>
<feature type="region of interest" description="Disordered" evidence="7">
    <location>
        <begin position="138"/>
        <end position="438"/>
    </location>
</feature>
<dbReference type="InterPro" id="IPR044666">
    <property type="entry name" value="Cyclophilin_A-like"/>
</dbReference>
<dbReference type="GO" id="GO:0003755">
    <property type="term" value="F:peptidyl-prolyl cis-trans isomerase activity"/>
    <property type="evidence" value="ECO:0007669"/>
    <property type="project" value="UniProtKB-KW"/>
</dbReference>
<dbReference type="FunFam" id="2.40.100.10:FF:000008">
    <property type="entry name" value="Peptidyl-prolyl cis-trans isomerase"/>
    <property type="match status" value="1"/>
</dbReference>
<dbReference type="InterPro" id="IPR047197">
    <property type="entry name" value="THYN1-like_EVE"/>
</dbReference>
<name>A0A8H3B9A7_9AGAM</name>
<feature type="compositionally biased region" description="Polar residues" evidence="7">
    <location>
        <begin position="1022"/>
        <end position="1031"/>
    </location>
</feature>
<dbReference type="PRINTS" id="PR00153">
    <property type="entry name" value="CSAPPISMRASE"/>
</dbReference>
<feature type="region of interest" description="Disordered" evidence="7">
    <location>
        <begin position="743"/>
        <end position="775"/>
    </location>
</feature>
<feature type="region of interest" description="Disordered" evidence="7">
    <location>
        <begin position="812"/>
        <end position="870"/>
    </location>
</feature>
<dbReference type="Gene3D" id="3.10.590.10">
    <property type="entry name" value="ph1033 like domains"/>
    <property type="match status" value="1"/>
</dbReference>
<dbReference type="CDD" id="cd21133">
    <property type="entry name" value="EVE"/>
    <property type="match status" value="1"/>
</dbReference>
<feature type="compositionally biased region" description="Low complexity" evidence="7">
    <location>
        <begin position="324"/>
        <end position="355"/>
    </location>
</feature>
<dbReference type="PANTHER" id="PTHR45625">
    <property type="entry name" value="PEPTIDYL-PROLYL CIS-TRANS ISOMERASE-RELATED"/>
    <property type="match status" value="1"/>
</dbReference>
<dbReference type="Pfam" id="PF01878">
    <property type="entry name" value="EVE"/>
    <property type="match status" value="1"/>
</dbReference>
<dbReference type="SUPFAM" id="SSF50891">
    <property type="entry name" value="Cyclophilin-like"/>
    <property type="match status" value="1"/>
</dbReference>
<evidence type="ECO:0000256" key="4">
    <source>
        <dbReference type="ARBA" id="ARBA00023110"/>
    </source>
</evidence>
<dbReference type="Pfam" id="PF00160">
    <property type="entry name" value="Pro_isomerase"/>
    <property type="match status" value="1"/>
</dbReference>
<sequence length="1353" mass="147207">MSGVMFETSMGNVVFELYWDQAPKTCKNFSELAKRGYYNGVIFHRIIADFMAQSGDPTGTGRGGTSIYGQKFEDEITPELRFVGAGILAMANSGPNTNGSQFFITLAPTPYLDNKHTIFGRVKSGMRVVQRLGAVATDAQDRGLGSDTDSELSSAPPSPRLNSSPPPQPPPSLPPSSPQRERSQSSVTETPWKTRPRPKRQPSATVPNPPSSPKRRKRAEIGKETDGSEGGKAKVGKGKQVGATKGKGGAKAVGKIKLQVKDPSPAAAEASDEKASTSKAISSAPWKKTGKAKVSPPPAPAPAPFAKATPKSKAAITSNPLFNTSKSASSDPSRPAPSTTAKSISSSTTKSIPPSAVKPVPASTKSTRTTKRPVYNESTDSTNDDEEEEKPKRHKRRKSHVEVTPKPARKPRPSLPTQPTPRAKSKLEPPGPSELRPASFLSKTSSFLTKSMVPSTNLNLQPRKDIWSYEDLTGLTWVKLGIHKCEIVPGNEQAVSLGEQWCWWPAEVKQNTTNGLKLALCGLGIERELTPNAADETNVLTFRKPNSSTARFPTFKTAFSPLAVDVESPPASGEPSTGEAPDQPTGEPSIVPAGAATPILSSSPSALEATWKQALARAFEIDTESNDGLVDIHLLFSQKSQTPRDEDESSGNTVLEEQAYDEQDEDLLDNGSVVLCRYRTRYYPAKILSYHPREGKSKRRPGLQGKYKCAFADDSTRLATRLEIMTSLDDGFATCPLGTYQHYTSHTHQKPSGVREPSPAPRADSPAPEPEDVKIDPEEYCSRERMRDQLKPVLPFLKGLIERGYIPGRGVVEGLSKPKAEDNLPPNEPNNPSPDDSPAKEPDNPPTKETDDSPTEEPKPEPILDRHAIFMQGGRARKNLAYSVYTGDLNEDDCEELMFEISRWALRGERWACGEGASQEGGEATSQGDSEGEPTSQQVQEGEESQKVPQVREAAGDASSLQQAREDEKTEGTKTPVNGEDVEMQDAPQETNETVPFTSGQDPQTEAKSGDTTELEDEPPTVVSTFEQKAPSTHGDFRSLVKLQPPRPTGAPDYEGLTPEERMGYVSDVLYPEAAALILSYRRGIRTQPGPLIDPAAEHALYTAGLQAAKNTCSTSGWVEQILAFSVDDFEACVTTAWEGVRNHEAKNIMRDQMKVGDKVLFYHSNCKTPDTANDPSHPYYDPKSSSRDPKSEPTWWMVELRFKSRLKHFISLAILRSITSVTSVENLAQFSADSKDGKNQLSYLTVADHKALGEMPLLNRGRLSVQPVNEGAWTAINKLAEGGGWDEQTKSKPTKASARPAKSTGPAKPKKVMKRKAPSDKVAETAEDKEPHGKPEIDSSITTLRRSKRRKA</sequence>
<evidence type="ECO:0000259" key="8">
    <source>
        <dbReference type="PROSITE" id="PS50072"/>
    </source>
</evidence>
<comment type="similarity">
    <text evidence="6">Belongs to the cyclophilin-type PPIase family. PPIL1 subfamily.</text>
</comment>
<evidence type="ECO:0000256" key="5">
    <source>
        <dbReference type="ARBA" id="ARBA00023235"/>
    </source>
</evidence>
<dbReference type="InterPro" id="IPR029000">
    <property type="entry name" value="Cyclophilin-like_dom_sf"/>
</dbReference>
<feature type="domain" description="PPIase cyclophilin-type" evidence="8">
    <location>
        <begin position="1"/>
        <end position="142"/>
    </location>
</feature>
<feature type="compositionally biased region" description="Basic and acidic residues" evidence="7">
    <location>
        <begin position="1318"/>
        <end position="1338"/>
    </location>
</feature>
<evidence type="ECO:0000256" key="3">
    <source>
        <dbReference type="ARBA" id="ARBA00013194"/>
    </source>
</evidence>
<comment type="function">
    <text evidence="2">PPIases accelerate the folding of proteins. It catalyzes the cis-trans isomerization of proline imidic peptide bonds in oligopeptides.</text>
</comment>
<protein>
    <recommendedName>
        <fullName evidence="3">peptidylprolyl isomerase</fullName>
        <ecNumber evidence="3">5.2.1.8</ecNumber>
    </recommendedName>
</protein>
<keyword evidence="4" id="KW-0697">Rotamase</keyword>
<dbReference type="InterPro" id="IPR002130">
    <property type="entry name" value="Cyclophilin-type_PPIase_dom"/>
</dbReference>